<dbReference type="AlphaFoldDB" id="A0A3M7RQF7"/>
<sequence length="207" mass="24196">MLSLIDLPIIEHLLTIDEQNDVEYCEAIQSFDAMLINNMNSLNLNESMDGVFNKSNIKYINKSLDCLAQSFDMKQCDAKDEWRKSVLEVLEFIDWHKSLCNKNQPKINDRDLSLVLMRDIELYNLVFNYYTSKKSHFLHDSFQPLFSNILIFIKKSHYSKALEILNLASLLLLKQTQAELKRLLKFMYLTANSSHAPRLCEEVSSIY</sequence>
<accession>A0A3M7RQF7</accession>
<dbReference type="EMBL" id="REGN01002861">
    <property type="protein sequence ID" value="RNA25771.1"/>
    <property type="molecule type" value="Genomic_DNA"/>
</dbReference>
<proteinExistence type="predicted"/>
<comment type="caution">
    <text evidence="1">The sequence shown here is derived from an EMBL/GenBank/DDBJ whole genome shotgun (WGS) entry which is preliminary data.</text>
</comment>
<gene>
    <name evidence="1" type="ORF">BpHYR1_006191</name>
</gene>
<evidence type="ECO:0000313" key="2">
    <source>
        <dbReference type="Proteomes" id="UP000276133"/>
    </source>
</evidence>
<dbReference type="Proteomes" id="UP000276133">
    <property type="component" value="Unassembled WGS sequence"/>
</dbReference>
<name>A0A3M7RQF7_BRAPC</name>
<keyword evidence="2" id="KW-1185">Reference proteome</keyword>
<protein>
    <submittedName>
        <fullName evidence="1">Uncharacterized protein</fullName>
    </submittedName>
</protein>
<organism evidence="1 2">
    <name type="scientific">Brachionus plicatilis</name>
    <name type="common">Marine rotifer</name>
    <name type="synonym">Brachionus muelleri</name>
    <dbReference type="NCBI Taxonomy" id="10195"/>
    <lineage>
        <taxon>Eukaryota</taxon>
        <taxon>Metazoa</taxon>
        <taxon>Spiralia</taxon>
        <taxon>Gnathifera</taxon>
        <taxon>Rotifera</taxon>
        <taxon>Eurotatoria</taxon>
        <taxon>Monogononta</taxon>
        <taxon>Pseudotrocha</taxon>
        <taxon>Ploima</taxon>
        <taxon>Brachionidae</taxon>
        <taxon>Brachionus</taxon>
    </lineage>
</organism>
<reference evidence="1 2" key="1">
    <citation type="journal article" date="2018" name="Sci. Rep.">
        <title>Genomic signatures of local adaptation to the degree of environmental predictability in rotifers.</title>
        <authorList>
            <person name="Franch-Gras L."/>
            <person name="Hahn C."/>
            <person name="Garcia-Roger E.M."/>
            <person name="Carmona M.J."/>
            <person name="Serra M."/>
            <person name="Gomez A."/>
        </authorList>
    </citation>
    <scope>NUCLEOTIDE SEQUENCE [LARGE SCALE GENOMIC DNA]</scope>
    <source>
        <strain evidence="1">HYR1</strain>
    </source>
</reference>
<evidence type="ECO:0000313" key="1">
    <source>
        <dbReference type="EMBL" id="RNA25771.1"/>
    </source>
</evidence>